<dbReference type="RefSeq" id="WP_206720922.1">
    <property type="nucleotide sequence ID" value="NZ_CP071090.1"/>
</dbReference>
<reference evidence="3 4" key="1">
    <citation type="submission" date="2021-02" db="EMBL/GenBank/DDBJ databases">
        <title>De Novo genome assembly of isolated myxobacteria.</title>
        <authorList>
            <person name="Stevens D.C."/>
        </authorList>
    </citation>
    <scope>NUCLEOTIDE SEQUENCE [LARGE SCALE GENOMIC DNA]</scope>
    <source>
        <strain evidence="4">SCPEA02</strain>
    </source>
</reference>
<proteinExistence type="predicted"/>
<evidence type="ECO:0000313" key="4">
    <source>
        <dbReference type="Proteomes" id="UP000662747"/>
    </source>
</evidence>
<gene>
    <name evidence="3" type="ORF">JY651_28820</name>
</gene>
<evidence type="ECO:0000313" key="3">
    <source>
        <dbReference type="EMBL" id="QSQ19335.1"/>
    </source>
</evidence>
<organism evidence="3 4">
    <name type="scientific">Pyxidicoccus parkwayensis</name>
    <dbReference type="NCBI Taxonomy" id="2813578"/>
    <lineage>
        <taxon>Bacteria</taxon>
        <taxon>Pseudomonadati</taxon>
        <taxon>Myxococcota</taxon>
        <taxon>Myxococcia</taxon>
        <taxon>Myxococcales</taxon>
        <taxon>Cystobacterineae</taxon>
        <taxon>Myxococcaceae</taxon>
        <taxon>Pyxidicoccus</taxon>
    </lineage>
</organism>
<dbReference type="Proteomes" id="UP000662747">
    <property type="component" value="Chromosome"/>
</dbReference>
<feature type="transmembrane region" description="Helical" evidence="2">
    <location>
        <begin position="12"/>
        <end position="30"/>
    </location>
</feature>
<feature type="compositionally biased region" description="Polar residues" evidence="1">
    <location>
        <begin position="260"/>
        <end position="276"/>
    </location>
</feature>
<keyword evidence="2" id="KW-0812">Transmembrane</keyword>
<keyword evidence="4" id="KW-1185">Reference proteome</keyword>
<evidence type="ECO:0000256" key="2">
    <source>
        <dbReference type="SAM" id="Phobius"/>
    </source>
</evidence>
<keyword evidence="2" id="KW-0472">Membrane</keyword>
<accession>A0ABX7NKF3</accession>
<feature type="transmembrane region" description="Helical" evidence="2">
    <location>
        <begin position="42"/>
        <end position="66"/>
    </location>
</feature>
<name>A0ABX7NKF3_9BACT</name>
<protein>
    <submittedName>
        <fullName evidence="3">Uncharacterized protein</fullName>
    </submittedName>
</protein>
<keyword evidence="2" id="KW-1133">Transmembrane helix</keyword>
<sequence length="327" mass="36268">MAEYDTETIRLLIWIASFALLVLTALYFFIGRYYKPSNAYDISNLLMGICASLIPVPLLYLLTIFFSATIGSAPDPVDADYRSCISYARKKGRPYVIQSATMLVRVSNKDESTRLASYRITYALRALRTIHDNEDTFWEEYTPQAPHAKATAWSGPLDEQRSEESWDTFNSYSVRFKANEGEIKTVTTGIEQEYALPSGTRTAGNGKVQLQAGEDYFGYFNKDGVEADAICDLTMVIESSTLPISPATPELVEVGRDNDSSQVTSLSEKTGATPGSQYRLASGSVSRTRGGYRTISGRWKNVFGGQRVGLIYKLEPSQDNAKNTVGY</sequence>
<dbReference type="EMBL" id="CP071090">
    <property type="protein sequence ID" value="QSQ19335.1"/>
    <property type="molecule type" value="Genomic_DNA"/>
</dbReference>
<feature type="region of interest" description="Disordered" evidence="1">
    <location>
        <begin position="255"/>
        <end position="276"/>
    </location>
</feature>
<evidence type="ECO:0000256" key="1">
    <source>
        <dbReference type="SAM" id="MobiDB-lite"/>
    </source>
</evidence>